<dbReference type="InterPro" id="IPR036388">
    <property type="entry name" value="WH-like_DNA-bd_sf"/>
</dbReference>
<organism evidence="7 8">
    <name type="scientific">Kibdelosporangium phytohabitans</name>
    <dbReference type="NCBI Taxonomy" id="860235"/>
    <lineage>
        <taxon>Bacteria</taxon>
        <taxon>Bacillati</taxon>
        <taxon>Actinomycetota</taxon>
        <taxon>Actinomycetes</taxon>
        <taxon>Pseudonocardiales</taxon>
        <taxon>Pseudonocardiaceae</taxon>
        <taxon>Kibdelosporangium</taxon>
    </lineage>
</organism>
<dbReference type="SUPFAM" id="SSF46894">
    <property type="entry name" value="C-terminal effector domain of the bipartite response regulators"/>
    <property type="match status" value="1"/>
</dbReference>
<keyword evidence="8" id="KW-1185">Reference proteome</keyword>
<dbReference type="Gene3D" id="3.40.50.300">
    <property type="entry name" value="P-loop containing nucleotide triphosphate hydrolases"/>
    <property type="match status" value="1"/>
</dbReference>
<dbReference type="Gene3D" id="1.10.10.10">
    <property type="entry name" value="Winged helix-like DNA-binding domain superfamily/Winged helix DNA-binding domain"/>
    <property type="match status" value="1"/>
</dbReference>
<dbReference type="Pfam" id="PF00931">
    <property type="entry name" value="NB-ARC"/>
    <property type="match status" value="1"/>
</dbReference>
<dbReference type="Pfam" id="PF03704">
    <property type="entry name" value="BTAD"/>
    <property type="match status" value="1"/>
</dbReference>
<evidence type="ECO:0000313" key="8">
    <source>
        <dbReference type="Proteomes" id="UP000063699"/>
    </source>
</evidence>
<dbReference type="InterPro" id="IPR005158">
    <property type="entry name" value="BTAD"/>
</dbReference>
<dbReference type="CDD" id="cd15831">
    <property type="entry name" value="BTAD"/>
    <property type="match status" value="1"/>
</dbReference>
<proteinExistence type="inferred from homology"/>
<dbReference type="SMART" id="SM01043">
    <property type="entry name" value="BTAD"/>
    <property type="match status" value="1"/>
</dbReference>
<dbReference type="STRING" id="860235.AOZ06_37085"/>
<dbReference type="InterPro" id="IPR011990">
    <property type="entry name" value="TPR-like_helical_dom_sf"/>
</dbReference>
<dbReference type="Pfam" id="PF13424">
    <property type="entry name" value="TPR_12"/>
    <property type="match status" value="2"/>
</dbReference>
<dbReference type="PROSITE" id="PS51755">
    <property type="entry name" value="OMPR_PHOB"/>
    <property type="match status" value="1"/>
</dbReference>
<dbReference type="InterPro" id="IPR019734">
    <property type="entry name" value="TPR_rpt"/>
</dbReference>
<dbReference type="KEGG" id="kphy:AOZ06_37085"/>
<feature type="DNA-binding region" description="OmpR/PhoB-type" evidence="5">
    <location>
        <begin position="1"/>
        <end position="95"/>
    </location>
</feature>
<protein>
    <recommendedName>
        <fullName evidence="6">OmpR/PhoB-type domain-containing protein</fullName>
    </recommendedName>
</protein>
<dbReference type="GO" id="GO:0003677">
    <property type="term" value="F:DNA binding"/>
    <property type="evidence" value="ECO:0007669"/>
    <property type="project" value="UniProtKB-UniRule"/>
</dbReference>
<evidence type="ECO:0000256" key="1">
    <source>
        <dbReference type="ARBA" id="ARBA00005820"/>
    </source>
</evidence>
<evidence type="ECO:0000256" key="4">
    <source>
        <dbReference type="ARBA" id="ARBA00023163"/>
    </source>
</evidence>
<dbReference type="SMART" id="SM00028">
    <property type="entry name" value="TPR"/>
    <property type="match status" value="4"/>
</dbReference>
<evidence type="ECO:0000256" key="5">
    <source>
        <dbReference type="PROSITE-ProRule" id="PRU01091"/>
    </source>
</evidence>
<dbReference type="SUPFAM" id="SSF48452">
    <property type="entry name" value="TPR-like"/>
    <property type="match status" value="2"/>
</dbReference>
<gene>
    <name evidence="7" type="ORF">AOZ06_37085</name>
</gene>
<reference evidence="7 8" key="1">
    <citation type="submission" date="2015-07" db="EMBL/GenBank/DDBJ databases">
        <title>Genome sequencing of Kibdelosporangium phytohabitans.</title>
        <authorList>
            <person name="Qin S."/>
            <person name="Xing K."/>
        </authorList>
    </citation>
    <scope>NUCLEOTIDE SEQUENCE [LARGE SCALE GENOMIC DNA]</scope>
    <source>
        <strain evidence="7 8">KLBMP1111</strain>
    </source>
</reference>
<dbReference type="InterPro" id="IPR027417">
    <property type="entry name" value="P-loop_NTPase"/>
</dbReference>
<dbReference type="Pfam" id="PF00486">
    <property type="entry name" value="Trans_reg_C"/>
    <property type="match status" value="1"/>
</dbReference>
<dbReference type="PANTHER" id="PTHR35807:SF1">
    <property type="entry name" value="TRANSCRIPTIONAL REGULATOR REDD"/>
    <property type="match status" value="1"/>
</dbReference>
<dbReference type="RefSeq" id="WP_054293640.1">
    <property type="nucleotide sequence ID" value="NZ_CP012752.1"/>
</dbReference>
<keyword evidence="3 5" id="KW-0238">DNA-binding</keyword>
<dbReference type="OrthoDB" id="3587032at2"/>
<dbReference type="GO" id="GO:0000160">
    <property type="term" value="P:phosphorelay signal transduction system"/>
    <property type="evidence" value="ECO:0007669"/>
    <property type="project" value="InterPro"/>
</dbReference>
<evidence type="ECO:0000256" key="2">
    <source>
        <dbReference type="ARBA" id="ARBA00023015"/>
    </source>
</evidence>
<evidence type="ECO:0000259" key="6">
    <source>
        <dbReference type="PROSITE" id="PS51755"/>
    </source>
</evidence>
<dbReference type="InterPro" id="IPR002182">
    <property type="entry name" value="NB-ARC"/>
</dbReference>
<dbReference type="Proteomes" id="UP000063699">
    <property type="component" value="Chromosome"/>
</dbReference>
<name>A0A0N9I6E0_9PSEU</name>
<feature type="domain" description="OmpR/PhoB-type" evidence="6">
    <location>
        <begin position="1"/>
        <end position="95"/>
    </location>
</feature>
<dbReference type="CDD" id="cd00383">
    <property type="entry name" value="trans_reg_C"/>
    <property type="match status" value="1"/>
</dbReference>
<dbReference type="GO" id="GO:0043531">
    <property type="term" value="F:ADP binding"/>
    <property type="evidence" value="ECO:0007669"/>
    <property type="project" value="InterPro"/>
</dbReference>
<dbReference type="InterPro" id="IPR001867">
    <property type="entry name" value="OmpR/PhoB-type_DNA-bd"/>
</dbReference>
<evidence type="ECO:0000256" key="3">
    <source>
        <dbReference type="ARBA" id="ARBA00023125"/>
    </source>
</evidence>
<dbReference type="InterPro" id="IPR051677">
    <property type="entry name" value="AfsR-DnrI-RedD_regulator"/>
</dbReference>
<dbReference type="InterPro" id="IPR016032">
    <property type="entry name" value="Sig_transdc_resp-reg_C-effctor"/>
</dbReference>
<keyword evidence="2" id="KW-0805">Transcription regulation</keyword>
<accession>A0A0N9I6E0</accession>
<comment type="similarity">
    <text evidence="1">Belongs to the AfsR/DnrI/RedD regulatory family.</text>
</comment>
<dbReference type="PRINTS" id="PR00364">
    <property type="entry name" value="DISEASERSIST"/>
</dbReference>
<dbReference type="AlphaFoldDB" id="A0A0N9I6E0"/>
<dbReference type="SUPFAM" id="SSF52540">
    <property type="entry name" value="P-loop containing nucleoside triphosphate hydrolases"/>
    <property type="match status" value="1"/>
</dbReference>
<dbReference type="EMBL" id="CP012752">
    <property type="protein sequence ID" value="ALG11744.1"/>
    <property type="molecule type" value="Genomic_DNA"/>
</dbReference>
<sequence length="903" mass="97611">MGEPSVLSYRLLGPLCVLRDGTGIRLGAPQARAVLALLLMASGEVVTRDRIADQLWGDEPPASSKVQIQGLVSHLRRALAGAAIVTHGAGYSMDVTHRDDERFGRLVAEGRELIDDGQLEAGARKLRTALDLWRGEYLADIDIPAARGTAAQLAELRLGTIEDRIAIDLDLGHSAQVTPELTDLIEEHPFRERLRGQLMTALARSGRIAEALTAYDTWRRVLNDELGVQPSPALRALHGGILRAEPGLRPLSYATHRPGAPRQLPPDIPDFVGRNEILDAGLRRVLLLTGPGGIGKSTLAIRLAHRVERRFPDGQLFASLRATGAEPSAPVAVLGRFLRALGVPTDMVPTELAASAGLFQDMLNGRRMLVVLDDALDEHQIRPLLPDDPGCAAIVTSRHPLRAADSDVDTVELTGLPVGDMSTLLSGLLAGGVPGGDLAELHALCAGSPLAVRIVGGRMAERPQWTVAHVVRSLSAGRDRLPSPDRAVRSSFLLSHRELRPDAKQLLRALGAMRGSDFPGWVATALLGGDEARPLLAELVARHMVQRVGPDRYRMHDLLRALAEDSSARMPDNAVERVLGGWLWLAESAASHLPPNVLRAAPGAAPRWPMPGAGVDGDSLTWFDAEHSALEAAITLAADVGLGGFAWELAAVCSTYFEHRGLFDDWLRCCLLALPAARRSGCDRGVAALLRNIGQVHIFHDRYPQAAAAVTESFEISERIGDRPGMARGLSGRAIVARELDRFDEAMPYFRRALAIFTETGDLHGAIQVRNNVAQIRMRQGLFDDAQACLDESLRACAVLDDDHRTASVLRVYGRLCLEREDAPGAVGHLGRALEIVDAMRDERCTAHARLLLGRAHTMLGDYEAARNALRTASVQFVETGNGRSEATCARLLGELFPAHDRL</sequence>
<dbReference type="Gene3D" id="1.25.40.10">
    <property type="entry name" value="Tetratricopeptide repeat domain"/>
    <property type="match status" value="2"/>
</dbReference>
<evidence type="ECO:0000313" key="7">
    <source>
        <dbReference type="EMBL" id="ALG11744.1"/>
    </source>
</evidence>
<dbReference type="GO" id="GO:0006355">
    <property type="term" value="P:regulation of DNA-templated transcription"/>
    <property type="evidence" value="ECO:0007669"/>
    <property type="project" value="InterPro"/>
</dbReference>
<keyword evidence="4" id="KW-0804">Transcription</keyword>
<dbReference type="SMART" id="SM00862">
    <property type="entry name" value="Trans_reg_C"/>
    <property type="match status" value="1"/>
</dbReference>
<dbReference type="PANTHER" id="PTHR35807">
    <property type="entry name" value="TRANSCRIPTIONAL REGULATOR REDD-RELATED"/>
    <property type="match status" value="1"/>
</dbReference>